<evidence type="ECO:0000313" key="2">
    <source>
        <dbReference type="EMBL" id="EJK75806.1"/>
    </source>
</evidence>
<comment type="caution">
    <text evidence="2">The sequence shown here is derived from an EMBL/GenBank/DDBJ whole genome shotgun (WGS) entry which is preliminary data.</text>
</comment>
<feature type="region of interest" description="Disordered" evidence="1">
    <location>
        <begin position="65"/>
        <end position="87"/>
    </location>
</feature>
<dbReference type="Proteomes" id="UP000266841">
    <property type="component" value="Unassembled WGS sequence"/>
</dbReference>
<sequence length="87" mass="9371">MKKRPLQQSSLQSETTSAERETSALGPGKLEAEANIIAVLYAEPSRGYGPYGLWTLYISSMSPTTAAASARRGNNGNGQATRRRKRG</sequence>
<feature type="compositionally biased region" description="Low complexity" evidence="1">
    <location>
        <begin position="65"/>
        <end position="80"/>
    </location>
</feature>
<reference evidence="2 3" key="1">
    <citation type="journal article" date="2012" name="Genome Biol.">
        <title>Genome and low-iron response of an oceanic diatom adapted to chronic iron limitation.</title>
        <authorList>
            <person name="Lommer M."/>
            <person name="Specht M."/>
            <person name="Roy A.S."/>
            <person name="Kraemer L."/>
            <person name="Andreson R."/>
            <person name="Gutowska M.A."/>
            <person name="Wolf J."/>
            <person name="Bergner S.V."/>
            <person name="Schilhabel M.B."/>
            <person name="Klostermeier U.C."/>
            <person name="Beiko R.G."/>
            <person name="Rosenstiel P."/>
            <person name="Hippler M."/>
            <person name="Laroche J."/>
        </authorList>
    </citation>
    <scope>NUCLEOTIDE SEQUENCE [LARGE SCALE GENOMIC DNA]</scope>
    <source>
        <strain evidence="2 3">CCMP1005</strain>
    </source>
</reference>
<evidence type="ECO:0000256" key="1">
    <source>
        <dbReference type="SAM" id="MobiDB-lite"/>
    </source>
</evidence>
<protein>
    <submittedName>
        <fullName evidence="2">Uncharacterized protein</fullName>
    </submittedName>
</protein>
<organism evidence="2 3">
    <name type="scientific">Thalassiosira oceanica</name>
    <name type="common">Marine diatom</name>
    <dbReference type="NCBI Taxonomy" id="159749"/>
    <lineage>
        <taxon>Eukaryota</taxon>
        <taxon>Sar</taxon>
        <taxon>Stramenopiles</taxon>
        <taxon>Ochrophyta</taxon>
        <taxon>Bacillariophyta</taxon>
        <taxon>Coscinodiscophyceae</taxon>
        <taxon>Thalassiosirophycidae</taxon>
        <taxon>Thalassiosirales</taxon>
        <taxon>Thalassiosiraceae</taxon>
        <taxon>Thalassiosira</taxon>
    </lineage>
</organism>
<feature type="compositionally biased region" description="Low complexity" evidence="1">
    <location>
        <begin position="1"/>
        <end position="13"/>
    </location>
</feature>
<accession>K0TM20</accession>
<feature type="region of interest" description="Disordered" evidence="1">
    <location>
        <begin position="1"/>
        <end position="28"/>
    </location>
</feature>
<name>K0TM20_THAOC</name>
<dbReference type="EMBL" id="AGNL01002710">
    <property type="protein sequence ID" value="EJK75806.1"/>
    <property type="molecule type" value="Genomic_DNA"/>
</dbReference>
<gene>
    <name evidence="2" type="ORF">THAOC_02460</name>
</gene>
<evidence type="ECO:0000313" key="3">
    <source>
        <dbReference type="Proteomes" id="UP000266841"/>
    </source>
</evidence>
<proteinExistence type="predicted"/>
<dbReference type="AlphaFoldDB" id="K0TM20"/>
<keyword evidence="3" id="KW-1185">Reference proteome</keyword>